<keyword evidence="3" id="KW-1185">Reference proteome</keyword>
<dbReference type="RefSeq" id="WP_323336424.1">
    <property type="nucleotide sequence ID" value="NZ_JAYFSI010000018.1"/>
</dbReference>
<name>A0ABU5RKQ9_9PSEU</name>
<evidence type="ECO:0000313" key="3">
    <source>
        <dbReference type="Proteomes" id="UP001304298"/>
    </source>
</evidence>
<organism evidence="2 3">
    <name type="scientific">Amycolatopsis heterodermiae</name>
    <dbReference type="NCBI Taxonomy" id="3110235"/>
    <lineage>
        <taxon>Bacteria</taxon>
        <taxon>Bacillati</taxon>
        <taxon>Actinomycetota</taxon>
        <taxon>Actinomycetes</taxon>
        <taxon>Pseudonocardiales</taxon>
        <taxon>Pseudonocardiaceae</taxon>
        <taxon>Amycolatopsis</taxon>
    </lineage>
</organism>
<dbReference type="EMBL" id="JAYFSI010000018">
    <property type="protein sequence ID" value="MEA5366867.1"/>
    <property type="molecule type" value="Genomic_DNA"/>
</dbReference>
<reference evidence="2 3" key="1">
    <citation type="submission" date="2023-12" db="EMBL/GenBank/DDBJ databases">
        <title>Amycolatopsis sp. V23-08.</title>
        <authorList>
            <person name="Somphong A."/>
        </authorList>
    </citation>
    <scope>NUCLEOTIDE SEQUENCE [LARGE SCALE GENOMIC DNA]</scope>
    <source>
        <strain evidence="2 3">V23-08</strain>
    </source>
</reference>
<accession>A0ABU5RKQ9</accession>
<evidence type="ECO:0000256" key="1">
    <source>
        <dbReference type="SAM" id="MobiDB-lite"/>
    </source>
</evidence>
<feature type="region of interest" description="Disordered" evidence="1">
    <location>
        <begin position="26"/>
        <end position="54"/>
    </location>
</feature>
<gene>
    <name evidence="2" type="ORF">VA596_45555</name>
</gene>
<comment type="caution">
    <text evidence="2">The sequence shown here is derived from an EMBL/GenBank/DDBJ whole genome shotgun (WGS) entry which is preliminary data.</text>
</comment>
<protein>
    <submittedName>
        <fullName evidence="2">Uncharacterized protein</fullName>
    </submittedName>
</protein>
<sequence length="54" mass="5927">MTVNARRYGRWCREHFDVVAAEEVPAPRGAAPAETRPQPAPAPVETVAEQPQQS</sequence>
<dbReference type="Proteomes" id="UP001304298">
    <property type="component" value="Unassembled WGS sequence"/>
</dbReference>
<proteinExistence type="predicted"/>
<evidence type="ECO:0000313" key="2">
    <source>
        <dbReference type="EMBL" id="MEA5366867.1"/>
    </source>
</evidence>